<dbReference type="Pfam" id="PF11790">
    <property type="entry name" value="Glyco_hydro_cc"/>
    <property type="match status" value="1"/>
</dbReference>
<evidence type="ECO:0000313" key="4">
    <source>
        <dbReference type="Proteomes" id="UP000179769"/>
    </source>
</evidence>
<dbReference type="PANTHER" id="PTHR34154">
    <property type="entry name" value="ALKALI-SENSITIVE LINKAGE PROTEIN 1"/>
    <property type="match status" value="1"/>
</dbReference>
<sequence>MPTPPGSTDPPVGTVAKGASTWYFDKIAPSMTDAGVSWFYTWGAAPERIAAPAGVEFVPMIWGPGSVTPQTLATVKANGRTLLGFNEPDLRGQADMPVQTALDLWPQLEATGMRLGSPAPAAGAADPNSWFGQFMAGAAQRGYKVDFIALHWYGSDFDPTRATSQLRAYIQDVYDRYHLPIWLTEYSLMNFSTSPATVPSAEGQAAFVTASTAMLESLPFVERYAWFAFPANPDSRTGLYDESGQPTPAGVAYRAAGR</sequence>
<dbReference type="EMBL" id="MAXA01000235">
    <property type="protein sequence ID" value="OHV24409.1"/>
    <property type="molecule type" value="Genomic_DNA"/>
</dbReference>
<gene>
    <name evidence="3" type="ORF">BBK14_06035</name>
</gene>
<dbReference type="AlphaFoldDB" id="A0A1S1PT16"/>
<dbReference type="GO" id="GO:0071966">
    <property type="term" value="P:fungal-type cell wall polysaccharide metabolic process"/>
    <property type="evidence" value="ECO:0007669"/>
    <property type="project" value="TreeGrafter"/>
</dbReference>
<evidence type="ECO:0000313" key="3">
    <source>
        <dbReference type="EMBL" id="OHV24409.1"/>
    </source>
</evidence>
<organism evidence="3 4">
    <name type="scientific">Parafrankia soli</name>
    <dbReference type="NCBI Taxonomy" id="2599596"/>
    <lineage>
        <taxon>Bacteria</taxon>
        <taxon>Bacillati</taxon>
        <taxon>Actinomycetota</taxon>
        <taxon>Actinomycetes</taxon>
        <taxon>Frankiales</taxon>
        <taxon>Frankiaceae</taxon>
        <taxon>Parafrankia</taxon>
    </lineage>
</organism>
<dbReference type="InterPro" id="IPR053183">
    <property type="entry name" value="ASL1"/>
</dbReference>
<evidence type="ECO:0000256" key="1">
    <source>
        <dbReference type="SAM" id="MobiDB-lite"/>
    </source>
</evidence>
<evidence type="ECO:0000259" key="2">
    <source>
        <dbReference type="Pfam" id="PF11790"/>
    </source>
</evidence>
<dbReference type="InterPro" id="IPR024655">
    <property type="entry name" value="Asl1_glyco_hydro_catalytic"/>
</dbReference>
<proteinExistence type="predicted"/>
<dbReference type="PANTHER" id="PTHR34154:SF3">
    <property type="entry name" value="ALKALI-SENSITIVE LINKAGE PROTEIN 1"/>
    <property type="match status" value="1"/>
</dbReference>
<keyword evidence="4" id="KW-1185">Reference proteome</keyword>
<protein>
    <submittedName>
        <fullName evidence="3">RNA polymerase</fullName>
    </submittedName>
</protein>
<feature type="domain" description="Asl1-like glycosyl hydrolase catalytic" evidence="2">
    <location>
        <begin position="32"/>
        <end position="253"/>
    </location>
</feature>
<reference evidence="4" key="1">
    <citation type="submission" date="2016-07" db="EMBL/GenBank/DDBJ databases">
        <title>Frankia sp. NRRL B-16219 Genome sequencing.</title>
        <authorList>
            <person name="Ghodhbane-Gtari F."/>
            <person name="Swanson E."/>
            <person name="Gueddou A."/>
            <person name="Louati M."/>
            <person name="Nouioui I."/>
            <person name="Hezbri K."/>
            <person name="Abebe-Akele F."/>
            <person name="Simpson S."/>
            <person name="Morris K."/>
            <person name="Thomas K."/>
            <person name="Gtari M."/>
            <person name="Tisa L.S."/>
        </authorList>
    </citation>
    <scope>NUCLEOTIDE SEQUENCE [LARGE SCALE GENOMIC DNA]</scope>
    <source>
        <strain evidence="4">NRRL B-16219</strain>
    </source>
</reference>
<dbReference type="SUPFAM" id="SSF51445">
    <property type="entry name" value="(Trans)glycosidases"/>
    <property type="match status" value="1"/>
</dbReference>
<dbReference type="Gene3D" id="3.20.20.80">
    <property type="entry name" value="Glycosidases"/>
    <property type="match status" value="1"/>
</dbReference>
<accession>A0A1S1PT16</accession>
<comment type="caution">
    <text evidence="3">The sequence shown here is derived from an EMBL/GenBank/DDBJ whole genome shotgun (WGS) entry which is preliminary data.</text>
</comment>
<name>A0A1S1PT16_9ACTN</name>
<dbReference type="InterPro" id="IPR017853">
    <property type="entry name" value="GH"/>
</dbReference>
<dbReference type="Proteomes" id="UP000179769">
    <property type="component" value="Unassembled WGS sequence"/>
</dbReference>
<feature type="region of interest" description="Disordered" evidence="1">
    <location>
        <begin position="238"/>
        <end position="258"/>
    </location>
</feature>